<comment type="caution">
    <text evidence="1">The sequence shown here is derived from an EMBL/GenBank/DDBJ whole genome shotgun (WGS) entry which is preliminary data.</text>
</comment>
<evidence type="ECO:0000313" key="3">
    <source>
        <dbReference type="Proteomes" id="UP001230951"/>
    </source>
</evidence>
<dbReference type="AlphaFoldDB" id="A0AAW8D2N3"/>
<evidence type="ECO:0000313" key="1">
    <source>
        <dbReference type="EMBL" id="MDP9903161.1"/>
    </source>
</evidence>
<evidence type="ECO:0000313" key="2">
    <source>
        <dbReference type="EMBL" id="MDQ0180186.1"/>
    </source>
</evidence>
<evidence type="ECO:0000313" key="4">
    <source>
        <dbReference type="Proteomes" id="UP001242995"/>
    </source>
</evidence>
<keyword evidence="3" id="KW-1185">Reference proteome</keyword>
<dbReference type="EMBL" id="JAUSTF010000002">
    <property type="protein sequence ID" value="MDQ0180186.1"/>
    <property type="molecule type" value="Genomic_DNA"/>
</dbReference>
<dbReference type="EMBL" id="JAUSRG010000001">
    <property type="protein sequence ID" value="MDP9903161.1"/>
    <property type="molecule type" value="Genomic_DNA"/>
</dbReference>
<organism evidence="1 4">
    <name type="scientific">Arthrobacter bambusae</name>
    <dbReference type="NCBI Taxonomy" id="1338426"/>
    <lineage>
        <taxon>Bacteria</taxon>
        <taxon>Bacillati</taxon>
        <taxon>Actinomycetota</taxon>
        <taxon>Actinomycetes</taxon>
        <taxon>Micrococcales</taxon>
        <taxon>Micrococcaceae</taxon>
        <taxon>Arthrobacter</taxon>
    </lineage>
</organism>
<reference evidence="1 3" key="1">
    <citation type="submission" date="2023-07" db="EMBL/GenBank/DDBJ databases">
        <title>Sorghum-associated microbial communities from plants grown in Nebraska, USA.</title>
        <authorList>
            <person name="Schachtman D."/>
        </authorList>
    </citation>
    <scope>NUCLEOTIDE SEQUENCE</scope>
    <source>
        <strain evidence="1">DS1006</strain>
        <strain evidence="2 3">DS1016</strain>
    </source>
</reference>
<accession>A0AAW8D2N3</accession>
<dbReference type="Proteomes" id="UP001242995">
    <property type="component" value="Unassembled WGS sequence"/>
</dbReference>
<proteinExistence type="predicted"/>
<protein>
    <submittedName>
        <fullName evidence="1">Uncharacterized protein</fullName>
    </submittedName>
</protein>
<sequence>MAVVIAAAGFIVVVQLQRAAFAEDERLVGHDQFSSSASLYLLM</sequence>
<dbReference type="Proteomes" id="UP001230951">
    <property type="component" value="Unassembled WGS sequence"/>
</dbReference>
<name>A0AAW8D2N3_9MICC</name>
<gene>
    <name evidence="1" type="ORF">J2S90_000101</name>
    <name evidence="2" type="ORF">J2S93_001602</name>
</gene>